<organism evidence="1 2">
    <name type="scientific">Rubus argutus</name>
    <name type="common">Southern blackberry</name>
    <dbReference type="NCBI Taxonomy" id="59490"/>
    <lineage>
        <taxon>Eukaryota</taxon>
        <taxon>Viridiplantae</taxon>
        <taxon>Streptophyta</taxon>
        <taxon>Embryophyta</taxon>
        <taxon>Tracheophyta</taxon>
        <taxon>Spermatophyta</taxon>
        <taxon>Magnoliopsida</taxon>
        <taxon>eudicotyledons</taxon>
        <taxon>Gunneridae</taxon>
        <taxon>Pentapetalae</taxon>
        <taxon>rosids</taxon>
        <taxon>fabids</taxon>
        <taxon>Rosales</taxon>
        <taxon>Rosaceae</taxon>
        <taxon>Rosoideae</taxon>
        <taxon>Rosoideae incertae sedis</taxon>
        <taxon>Rubus</taxon>
    </lineage>
</organism>
<evidence type="ECO:0000313" key="2">
    <source>
        <dbReference type="Proteomes" id="UP001457282"/>
    </source>
</evidence>
<accession>A0AAW1YGV0</accession>
<reference evidence="1 2" key="1">
    <citation type="journal article" date="2023" name="G3 (Bethesda)">
        <title>A chromosome-length genome assembly and annotation of blackberry (Rubus argutus, cv. 'Hillquist').</title>
        <authorList>
            <person name="Bruna T."/>
            <person name="Aryal R."/>
            <person name="Dudchenko O."/>
            <person name="Sargent D.J."/>
            <person name="Mead D."/>
            <person name="Buti M."/>
            <person name="Cavallini A."/>
            <person name="Hytonen T."/>
            <person name="Andres J."/>
            <person name="Pham M."/>
            <person name="Weisz D."/>
            <person name="Mascagni F."/>
            <person name="Usai G."/>
            <person name="Natali L."/>
            <person name="Bassil N."/>
            <person name="Fernandez G.E."/>
            <person name="Lomsadze A."/>
            <person name="Armour M."/>
            <person name="Olukolu B."/>
            <person name="Poorten T."/>
            <person name="Britton C."/>
            <person name="Davik J."/>
            <person name="Ashrafi H."/>
            <person name="Aiden E.L."/>
            <person name="Borodovsky M."/>
            <person name="Worthington M."/>
        </authorList>
    </citation>
    <scope>NUCLEOTIDE SEQUENCE [LARGE SCALE GENOMIC DNA]</scope>
    <source>
        <strain evidence="1">PI 553951</strain>
    </source>
</reference>
<evidence type="ECO:0000313" key="1">
    <source>
        <dbReference type="EMBL" id="KAK9948379.1"/>
    </source>
</evidence>
<comment type="caution">
    <text evidence="1">The sequence shown here is derived from an EMBL/GenBank/DDBJ whole genome shotgun (WGS) entry which is preliminary data.</text>
</comment>
<name>A0AAW1YGV0_RUBAR</name>
<proteinExistence type="predicted"/>
<dbReference type="Proteomes" id="UP001457282">
    <property type="component" value="Unassembled WGS sequence"/>
</dbReference>
<keyword evidence="2" id="KW-1185">Reference proteome</keyword>
<dbReference type="AlphaFoldDB" id="A0AAW1YGV0"/>
<gene>
    <name evidence="1" type="ORF">M0R45_003959</name>
</gene>
<protein>
    <submittedName>
        <fullName evidence="1">Uncharacterized protein</fullName>
    </submittedName>
</protein>
<dbReference type="EMBL" id="JBEDUW010000001">
    <property type="protein sequence ID" value="KAK9948379.1"/>
    <property type="molecule type" value="Genomic_DNA"/>
</dbReference>
<sequence length="68" mass="7414">MLTWQRIPTCRIDSGFEAASQNLPEQALPELESIAQDHTHDSGIFFIADHKGGGCIVVFEAVDELSGN</sequence>